<feature type="non-terminal residue" evidence="1">
    <location>
        <position position="85"/>
    </location>
</feature>
<accession>A0A852E871</accession>
<organism evidence="1 2">
    <name type="scientific">Vidua macroura</name>
    <name type="common">Pin-tailed whydah</name>
    <dbReference type="NCBI Taxonomy" id="187451"/>
    <lineage>
        <taxon>Eukaryota</taxon>
        <taxon>Metazoa</taxon>
        <taxon>Chordata</taxon>
        <taxon>Craniata</taxon>
        <taxon>Vertebrata</taxon>
        <taxon>Euteleostomi</taxon>
        <taxon>Archelosauria</taxon>
        <taxon>Archosauria</taxon>
        <taxon>Dinosauria</taxon>
        <taxon>Saurischia</taxon>
        <taxon>Theropoda</taxon>
        <taxon>Coelurosauria</taxon>
        <taxon>Aves</taxon>
        <taxon>Neognathae</taxon>
        <taxon>Neoaves</taxon>
        <taxon>Telluraves</taxon>
        <taxon>Australaves</taxon>
        <taxon>Passeriformes</taxon>
        <taxon>Passeroidea</taxon>
        <taxon>Estrildidae</taxon>
        <taxon>Viduinae</taxon>
        <taxon>Vidua</taxon>
    </lineage>
</organism>
<dbReference type="InterPro" id="IPR018154">
    <property type="entry name" value="TLV/ENV_coat_polyprotein"/>
</dbReference>
<protein>
    <submittedName>
        <fullName evidence="1">ENV2 protein</fullName>
    </submittedName>
</protein>
<feature type="non-terminal residue" evidence="1">
    <location>
        <position position="1"/>
    </location>
</feature>
<dbReference type="Proteomes" id="UP000656497">
    <property type="component" value="Unassembled WGS sequence"/>
</dbReference>
<gene>
    <name evidence="1" type="primary">Fv4_0</name>
    <name evidence="1" type="ORF">VIDMAC_R14450</name>
</gene>
<sequence>VRDSENPLWTLMKASYQALNTSNPNATKHCWLCYDIKPPFYEAIGVTDPATMDNESNPRQCLWSQKRQKQGITLQHVTGKGRCIG</sequence>
<dbReference type="Pfam" id="PF00429">
    <property type="entry name" value="TLV_coat"/>
    <property type="match status" value="1"/>
</dbReference>
<evidence type="ECO:0000313" key="2">
    <source>
        <dbReference type="Proteomes" id="UP000656497"/>
    </source>
</evidence>
<evidence type="ECO:0000313" key="1">
    <source>
        <dbReference type="EMBL" id="NXP98950.1"/>
    </source>
</evidence>
<comment type="caution">
    <text evidence="1">The sequence shown here is derived from an EMBL/GenBank/DDBJ whole genome shotgun (WGS) entry which is preliminary data.</text>
</comment>
<reference evidence="1" key="1">
    <citation type="submission" date="2019-09" db="EMBL/GenBank/DDBJ databases">
        <title>Bird 10,000 Genomes (B10K) Project - Family phase.</title>
        <authorList>
            <person name="Zhang G."/>
        </authorList>
    </citation>
    <scope>NUCLEOTIDE SEQUENCE</scope>
    <source>
        <strain evidence="1">B10K-DU-002-50</strain>
        <tissue evidence="1">Muscle</tissue>
    </source>
</reference>
<proteinExistence type="predicted"/>
<dbReference type="EMBL" id="WBNN01007444">
    <property type="protein sequence ID" value="NXP98950.1"/>
    <property type="molecule type" value="Genomic_DNA"/>
</dbReference>
<keyword evidence="2" id="KW-1185">Reference proteome</keyword>
<name>A0A852E871_VIDMA</name>
<dbReference type="AlphaFoldDB" id="A0A852E871"/>